<evidence type="ECO:0000259" key="1">
    <source>
        <dbReference type="Pfam" id="PF13843"/>
    </source>
</evidence>
<proteinExistence type="predicted"/>
<dbReference type="InterPro" id="IPR029526">
    <property type="entry name" value="PGBD"/>
</dbReference>
<reference evidence="2 3" key="1">
    <citation type="journal article" date="2024" name="Ann. Entomol. Soc. Am.">
        <title>Genomic analyses of the southern and eastern yellowjacket wasps (Hymenoptera: Vespidae) reveal evolutionary signatures of social life.</title>
        <authorList>
            <person name="Catto M.A."/>
            <person name="Caine P.B."/>
            <person name="Orr S.E."/>
            <person name="Hunt B.G."/>
            <person name="Goodisman M.A.D."/>
        </authorList>
    </citation>
    <scope>NUCLEOTIDE SEQUENCE [LARGE SCALE GENOMIC DNA]</scope>
    <source>
        <strain evidence="2">233</strain>
        <tissue evidence="2">Head and thorax</tissue>
    </source>
</reference>
<evidence type="ECO:0000313" key="2">
    <source>
        <dbReference type="EMBL" id="KAL2730665.1"/>
    </source>
</evidence>
<evidence type="ECO:0000313" key="3">
    <source>
        <dbReference type="Proteomes" id="UP001607302"/>
    </source>
</evidence>
<dbReference type="Pfam" id="PF13843">
    <property type="entry name" value="DDE_Tnp_1_7"/>
    <property type="match status" value="1"/>
</dbReference>
<keyword evidence="3" id="KW-1185">Reference proteome</keyword>
<sequence length="200" mass="23854">MNTKYKNSIMFETEVIDSENENNVHRCKKRWRNNICSTSESEAGLIDDNTTETQCNTTWTSKNFAPTIHKFSSKNLGLKKEIGRSSKMIDYFELFFYQKLVEYIMRPIITRLKRAVTTWELKKTLEEMYCFFALSLLMTRNKKLTLHEYWSTDKFLNSNGRKVSATRRQGSPADNPMRLIDRHFPTFCKPKNRRRRCSRY</sequence>
<dbReference type="EMBL" id="JAUDFV010000110">
    <property type="protein sequence ID" value="KAL2730665.1"/>
    <property type="molecule type" value="Genomic_DNA"/>
</dbReference>
<dbReference type="Proteomes" id="UP001607302">
    <property type="component" value="Unassembled WGS sequence"/>
</dbReference>
<protein>
    <submittedName>
        <fullName evidence="2">PiggyBac transposable element-derived protein 4-like isoform X1</fullName>
    </submittedName>
</protein>
<accession>A0ABD2BDC9</accession>
<comment type="caution">
    <text evidence="2">The sequence shown here is derived from an EMBL/GenBank/DDBJ whole genome shotgun (WGS) entry which is preliminary data.</text>
</comment>
<dbReference type="AlphaFoldDB" id="A0ABD2BDC9"/>
<name>A0ABD2BDC9_VESSQ</name>
<feature type="domain" description="PiggyBac transposable element-derived protein" evidence="1">
    <location>
        <begin position="90"/>
        <end position="158"/>
    </location>
</feature>
<organism evidence="2 3">
    <name type="scientific">Vespula squamosa</name>
    <name type="common">Southern yellow jacket</name>
    <name type="synonym">Wasp</name>
    <dbReference type="NCBI Taxonomy" id="30214"/>
    <lineage>
        <taxon>Eukaryota</taxon>
        <taxon>Metazoa</taxon>
        <taxon>Ecdysozoa</taxon>
        <taxon>Arthropoda</taxon>
        <taxon>Hexapoda</taxon>
        <taxon>Insecta</taxon>
        <taxon>Pterygota</taxon>
        <taxon>Neoptera</taxon>
        <taxon>Endopterygota</taxon>
        <taxon>Hymenoptera</taxon>
        <taxon>Apocrita</taxon>
        <taxon>Aculeata</taxon>
        <taxon>Vespoidea</taxon>
        <taxon>Vespidae</taxon>
        <taxon>Vespinae</taxon>
        <taxon>Vespula</taxon>
    </lineage>
</organism>
<gene>
    <name evidence="2" type="ORF">V1478_005078</name>
</gene>